<dbReference type="Proteomes" id="UP000010473">
    <property type="component" value="Chromosome"/>
</dbReference>
<protein>
    <submittedName>
        <fullName evidence="1">Uncharacterized protein</fullName>
    </submittedName>
</protein>
<keyword evidence="2" id="KW-1185">Reference proteome</keyword>
<organism evidence="1 2">
    <name type="scientific">Stanieria cyanosphaera (strain ATCC 29371 / PCC 7437)</name>
    <dbReference type="NCBI Taxonomy" id="111780"/>
    <lineage>
        <taxon>Bacteria</taxon>
        <taxon>Bacillati</taxon>
        <taxon>Cyanobacteriota</taxon>
        <taxon>Cyanophyceae</taxon>
        <taxon>Pleurocapsales</taxon>
        <taxon>Dermocarpellaceae</taxon>
        <taxon>Stanieria</taxon>
    </lineage>
</organism>
<reference evidence="2" key="1">
    <citation type="journal article" date="2013" name="Proc. Natl. Acad. Sci. U.S.A.">
        <title>Improving the coverage of the cyanobacterial phylum using diversity-driven genome sequencing.</title>
        <authorList>
            <person name="Shih P.M."/>
            <person name="Wu D."/>
            <person name="Latifi A."/>
            <person name="Axen S.D."/>
            <person name="Fewer D.P."/>
            <person name="Talla E."/>
            <person name="Calteau A."/>
            <person name="Cai F."/>
            <person name="Tandeau de Marsac N."/>
            <person name="Rippka R."/>
            <person name="Herdman M."/>
            <person name="Sivonen K."/>
            <person name="Coursin T."/>
            <person name="Laurent T."/>
            <person name="Goodwin L."/>
            <person name="Nolan M."/>
            <person name="Davenport K.W."/>
            <person name="Han C.S."/>
            <person name="Rubin E.M."/>
            <person name="Eisen J.A."/>
            <person name="Woyke T."/>
            <person name="Gugger M."/>
            <person name="Kerfeld C.A."/>
        </authorList>
    </citation>
    <scope>NUCLEOTIDE SEQUENCE [LARGE SCALE GENOMIC DNA]</scope>
    <source>
        <strain evidence="2">ATCC 29371 / PCC 7437</strain>
    </source>
</reference>
<dbReference type="EMBL" id="CP003653">
    <property type="protein sequence ID" value="AFZ37633.1"/>
    <property type="molecule type" value="Genomic_DNA"/>
</dbReference>
<dbReference type="KEGG" id="scs:Sta7437_4156"/>
<evidence type="ECO:0000313" key="2">
    <source>
        <dbReference type="Proteomes" id="UP000010473"/>
    </source>
</evidence>
<name>K9XYP8_STAC7</name>
<dbReference type="AlphaFoldDB" id="K9XYP8"/>
<gene>
    <name evidence="1" type="ordered locus">Sta7437_4156</name>
</gene>
<evidence type="ECO:0000313" key="1">
    <source>
        <dbReference type="EMBL" id="AFZ37633.1"/>
    </source>
</evidence>
<proteinExistence type="predicted"/>
<dbReference type="RefSeq" id="WP_015195287.1">
    <property type="nucleotide sequence ID" value="NC_019748.1"/>
</dbReference>
<sequence length="185" mass="22234">MDEKLLPPSQLFYLKHLLDKYKWQSLLDVDSFEDENKNYPKEFYLSCLWDVFKTLNDYYKGKFGFLFNCLLPEGLTSKYYILHILTEKEKDQYFRLKFIESENKAIDFMKQIEEKASKYDCEDLELFSTHSFEENLENLATKVRKAVFGLTEAEIEEQNEIMEQEEYEQLVKFSLSLAHDYDDNP</sequence>
<accession>K9XYP8</accession>
<dbReference type="HOGENOM" id="CLU_1460431_0_0_3"/>